<feature type="binding site" evidence="13">
    <location>
        <position position="137"/>
    </location>
    <ligand>
        <name>NADPH</name>
        <dbReference type="ChEBI" id="CHEBI:57783"/>
    </ligand>
</feature>
<dbReference type="PIRSF" id="PIRSF000114">
    <property type="entry name" value="Glycerol-3-P_dh"/>
    <property type="match status" value="1"/>
</dbReference>
<dbReference type="EMBL" id="QGTJ01000002">
    <property type="protein sequence ID" value="PWV64835.1"/>
    <property type="molecule type" value="Genomic_DNA"/>
</dbReference>
<feature type="binding site" evidence="13">
    <location>
        <position position="105"/>
    </location>
    <ligand>
        <name>sn-glycerol 3-phosphate</name>
        <dbReference type="ChEBI" id="CHEBI:57597"/>
    </ligand>
</feature>
<feature type="domain" description="Glycerol-3-phosphate dehydrogenase NAD-dependent N-terminal" evidence="18">
    <location>
        <begin position="4"/>
        <end position="157"/>
    </location>
</feature>
<dbReference type="GO" id="GO:0005975">
    <property type="term" value="P:carbohydrate metabolic process"/>
    <property type="evidence" value="ECO:0007669"/>
    <property type="project" value="InterPro"/>
</dbReference>
<proteinExistence type="inferred from homology"/>
<evidence type="ECO:0000256" key="12">
    <source>
        <dbReference type="ARBA" id="ARBA00080511"/>
    </source>
</evidence>
<evidence type="ECO:0000256" key="11">
    <source>
        <dbReference type="ARBA" id="ARBA00069372"/>
    </source>
</evidence>
<feature type="binding site" evidence="13">
    <location>
        <position position="276"/>
    </location>
    <ligand>
        <name>NADPH</name>
        <dbReference type="ChEBI" id="CHEBI:57783"/>
    </ligand>
</feature>
<keyword evidence="6 13" id="KW-0443">Lipid metabolism</keyword>
<comment type="pathway">
    <text evidence="13">Membrane lipid metabolism; glycerophospholipid metabolism.</text>
</comment>
<dbReference type="SUPFAM" id="SSF51735">
    <property type="entry name" value="NAD(P)-binding Rossmann-fold domains"/>
    <property type="match status" value="1"/>
</dbReference>
<dbReference type="PROSITE" id="PS00957">
    <property type="entry name" value="NAD_G3PDH"/>
    <property type="match status" value="1"/>
</dbReference>
<dbReference type="InterPro" id="IPR013328">
    <property type="entry name" value="6PGD_dom2"/>
</dbReference>
<dbReference type="GO" id="GO:0046474">
    <property type="term" value="P:glycerophospholipid biosynthetic process"/>
    <property type="evidence" value="ECO:0007669"/>
    <property type="project" value="TreeGrafter"/>
</dbReference>
<dbReference type="NCBIfam" id="NF000942">
    <property type="entry name" value="PRK00094.1-4"/>
    <property type="match status" value="1"/>
</dbReference>
<dbReference type="InterPro" id="IPR006168">
    <property type="entry name" value="G3P_DH_NAD-dep"/>
</dbReference>
<feature type="domain" description="Glycerol-3-phosphate dehydrogenase NAD-dependent C-terminal" evidence="19">
    <location>
        <begin position="177"/>
        <end position="317"/>
    </location>
</feature>
<dbReference type="Pfam" id="PF07479">
    <property type="entry name" value="NAD_Gly3P_dh_C"/>
    <property type="match status" value="1"/>
</dbReference>
<dbReference type="Gene3D" id="3.40.50.720">
    <property type="entry name" value="NAD(P)-binding Rossmann-like Domain"/>
    <property type="match status" value="1"/>
</dbReference>
<evidence type="ECO:0000256" key="6">
    <source>
        <dbReference type="ARBA" id="ARBA00023098"/>
    </source>
</evidence>
<keyword evidence="7 13" id="KW-0594">Phospholipid biosynthesis</keyword>
<feature type="binding site" evidence="13">
    <location>
        <position position="251"/>
    </location>
    <ligand>
        <name>sn-glycerol 3-phosphate</name>
        <dbReference type="ChEBI" id="CHEBI:57597"/>
    </ligand>
</feature>
<dbReference type="UniPathway" id="UPA00940"/>
<feature type="binding site" evidence="13">
    <location>
        <position position="11"/>
    </location>
    <ligand>
        <name>NADPH</name>
        <dbReference type="ChEBI" id="CHEBI:57783"/>
    </ligand>
</feature>
<evidence type="ECO:0000256" key="1">
    <source>
        <dbReference type="ARBA" id="ARBA00011009"/>
    </source>
</evidence>
<dbReference type="FunFam" id="1.10.1040.10:FF:000001">
    <property type="entry name" value="Glycerol-3-phosphate dehydrogenase [NAD(P)+]"/>
    <property type="match status" value="1"/>
</dbReference>
<dbReference type="NCBIfam" id="NF000940">
    <property type="entry name" value="PRK00094.1-2"/>
    <property type="match status" value="1"/>
</dbReference>
<evidence type="ECO:0000313" key="20">
    <source>
        <dbReference type="EMBL" id="PWV64835.1"/>
    </source>
</evidence>
<dbReference type="InterPro" id="IPR008927">
    <property type="entry name" value="6-PGluconate_DH-like_C_sf"/>
</dbReference>
<comment type="similarity">
    <text evidence="1 13 17">Belongs to the NAD-dependent glycerol-3-phosphate dehydrogenase family.</text>
</comment>
<feature type="binding site" evidence="16">
    <location>
        <position position="252"/>
    </location>
    <ligand>
        <name>NAD(+)</name>
        <dbReference type="ChEBI" id="CHEBI:57540"/>
    </ligand>
</feature>
<evidence type="ECO:0000256" key="2">
    <source>
        <dbReference type="ARBA" id="ARBA00022516"/>
    </source>
</evidence>
<evidence type="ECO:0000256" key="14">
    <source>
        <dbReference type="PIRSR" id="PIRSR000114-1"/>
    </source>
</evidence>
<keyword evidence="13" id="KW-0963">Cytoplasm</keyword>
<feature type="binding site" evidence="13">
    <location>
        <position position="278"/>
    </location>
    <ligand>
        <name>NADPH</name>
        <dbReference type="ChEBI" id="CHEBI:57783"/>
    </ligand>
</feature>
<comment type="catalytic activity">
    <reaction evidence="9">
        <text>sn-glycerol 3-phosphate + NADP(+) = dihydroxyacetone phosphate + NADPH + H(+)</text>
        <dbReference type="Rhea" id="RHEA:11096"/>
        <dbReference type="ChEBI" id="CHEBI:15378"/>
        <dbReference type="ChEBI" id="CHEBI:57597"/>
        <dbReference type="ChEBI" id="CHEBI:57642"/>
        <dbReference type="ChEBI" id="CHEBI:57783"/>
        <dbReference type="ChEBI" id="CHEBI:58349"/>
        <dbReference type="EC" id="1.1.1.94"/>
    </reaction>
    <physiologicalReaction direction="right-to-left" evidence="9">
        <dbReference type="Rhea" id="RHEA:11098"/>
    </physiologicalReaction>
</comment>
<feature type="binding site" evidence="13">
    <location>
        <position position="241"/>
    </location>
    <ligand>
        <name>sn-glycerol 3-phosphate</name>
        <dbReference type="ChEBI" id="CHEBI:57597"/>
    </ligand>
</feature>
<comment type="caution">
    <text evidence="13">Lacks conserved residue(s) required for the propagation of feature annotation.</text>
</comment>
<feature type="binding site" evidence="13">
    <location>
        <position position="188"/>
    </location>
    <ligand>
        <name>sn-glycerol 3-phosphate</name>
        <dbReference type="ChEBI" id="CHEBI:57597"/>
    </ligand>
</feature>
<feature type="binding site" evidence="13">
    <location>
        <position position="105"/>
    </location>
    <ligand>
        <name>NADPH</name>
        <dbReference type="ChEBI" id="CHEBI:57783"/>
    </ligand>
</feature>
<keyword evidence="5 13" id="KW-0520">NAD</keyword>
<evidence type="ECO:0000259" key="18">
    <source>
        <dbReference type="Pfam" id="PF01210"/>
    </source>
</evidence>
<evidence type="ECO:0000259" key="19">
    <source>
        <dbReference type="Pfam" id="PF07479"/>
    </source>
</evidence>
<dbReference type="GO" id="GO:0005829">
    <property type="term" value="C:cytosol"/>
    <property type="evidence" value="ECO:0007669"/>
    <property type="project" value="TreeGrafter"/>
</dbReference>
<dbReference type="SUPFAM" id="SSF48179">
    <property type="entry name" value="6-phosphogluconate dehydrogenase C-terminal domain-like"/>
    <property type="match status" value="1"/>
</dbReference>
<evidence type="ECO:0000256" key="10">
    <source>
        <dbReference type="ARBA" id="ARBA00066687"/>
    </source>
</evidence>
<feature type="binding site" evidence="13">
    <location>
        <position position="133"/>
    </location>
    <ligand>
        <name>sn-glycerol 3-phosphate</name>
        <dbReference type="ChEBI" id="CHEBI:57597"/>
    </ligand>
</feature>
<dbReference type="GO" id="GO:0141153">
    <property type="term" value="F:glycerol-3-phosphate dehydrogenase (NADP+) activity"/>
    <property type="evidence" value="ECO:0007669"/>
    <property type="project" value="RHEA"/>
</dbReference>
<keyword evidence="4 13" id="KW-0560">Oxidoreductase</keyword>
<dbReference type="PANTHER" id="PTHR11728:SF1">
    <property type="entry name" value="GLYCEROL-3-PHOSPHATE DEHYDROGENASE [NAD(+)] 2, CHLOROPLASTIC"/>
    <property type="match status" value="1"/>
</dbReference>
<evidence type="ECO:0000256" key="15">
    <source>
        <dbReference type="PIRSR" id="PIRSR000114-2"/>
    </source>
</evidence>
<gene>
    <name evidence="13" type="primary">gpsA</name>
    <name evidence="20" type="ORF">C7443_102488</name>
</gene>
<dbReference type="InterPro" id="IPR036291">
    <property type="entry name" value="NAD(P)-bd_dom_sf"/>
</dbReference>
<evidence type="ECO:0000256" key="5">
    <source>
        <dbReference type="ARBA" id="ARBA00023027"/>
    </source>
</evidence>
<evidence type="ECO:0000256" key="8">
    <source>
        <dbReference type="ARBA" id="ARBA00023264"/>
    </source>
</evidence>
<accession>A0A317MYX9</accession>
<comment type="subcellular location">
    <subcellularLocation>
        <location evidence="13">Cytoplasm</location>
    </subcellularLocation>
</comment>
<evidence type="ECO:0000256" key="7">
    <source>
        <dbReference type="ARBA" id="ARBA00023209"/>
    </source>
</evidence>
<keyword evidence="8 13" id="KW-1208">Phospholipid metabolism</keyword>
<reference evidence="20 21" key="1">
    <citation type="submission" date="2018-05" db="EMBL/GenBank/DDBJ databases">
        <title>Genomic Encyclopedia of Type Strains, Phase IV (KMG-IV): sequencing the most valuable type-strain genomes for metagenomic binning, comparative biology and taxonomic classification.</title>
        <authorList>
            <person name="Goeker M."/>
        </authorList>
    </citation>
    <scope>NUCLEOTIDE SEQUENCE [LARGE SCALE GENOMIC DNA]</scope>
    <source>
        <strain evidence="20 21">DSM 23606</strain>
    </source>
</reference>
<dbReference type="GO" id="GO:0046168">
    <property type="term" value="P:glycerol-3-phosphate catabolic process"/>
    <property type="evidence" value="ECO:0007669"/>
    <property type="project" value="InterPro"/>
</dbReference>
<dbReference type="RefSeq" id="WP_110017458.1">
    <property type="nucleotide sequence ID" value="NZ_QGTJ01000002.1"/>
</dbReference>
<dbReference type="HAMAP" id="MF_00394">
    <property type="entry name" value="NAD_Glyc3P_dehydrog"/>
    <property type="match status" value="1"/>
</dbReference>
<dbReference type="Pfam" id="PF01210">
    <property type="entry name" value="NAD_Gly3P_dh_N"/>
    <property type="match status" value="1"/>
</dbReference>
<dbReference type="GO" id="GO:0046167">
    <property type="term" value="P:glycerol-3-phosphate biosynthetic process"/>
    <property type="evidence" value="ECO:0007669"/>
    <property type="project" value="UniProtKB-UniRule"/>
</dbReference>
<dbReference type="FunFam" id="3.40.50.720:FF:000019">
    <property type="entry name" value="Glycerol-3-phosphate dehydrogenase [NAD(P)+]"/>
    <property type="match status" value="1"/>
</dbReference>
<evidence type="ECO:0000256" key="17">
    <source>
        <dbReference type="RuleBase" id="RU000437"/>
    </source>
</evidence>
<feature type="binding site" evidence="16">
    <location>
        <begin position="7"/>
        <end position="12"/>
    </location>
    <ligand>
        <name>NAD(+)</name>
        <dbReference type="ChEBI" id="CHEBI:57540"/>
    </ligand>
</feature>
<keyword evidence="21" id="KW-1185">Reference proteome</keyword>
<evidence type="ECO:0000256" key="4">
    <source>
        <dbReference type="ARBA" id="ARBA00023002"/>
    </source>
</evidence>
<dbReference type="InterPro" id="IPR006109">
    <property type="entry name" value="G3P_DH_NAD-dep_C"/>
</dbReference>
<comment type="caution">
    <text evidence="20">The sequence shown here is derived from an EMBL/GenBank/DDBJ whole genome shotgun (WGS) entry which is preliminary data.</text>
</comment>
<dbReference type="OrthoDB" id="9812273at2"/>
<feature type="active site" description="Proton acceptor" evidence="13 14">
    <location>
        <position position="188"/>
    </location>
</feature>
<sequence length="330" mass="34883">MRAGVLGAGSWGTALALLLARNGHEVCLWGHDPAHVARLAQARENVQFLPGARFPQSLKPCAELRDALVDMDLVLVVVPSHAFDATLLRLREHLTDGQGVAWATKGLEASSGRFLHDVARGLLGERPLAVVSGPNFAREVALGLPTATTVASRDDAFARRVAQMLHGPDFRAYTSTDITGVEIGGAVKNVLAIACGVADGLGFGANARAALITRGLAEMVRLGLACGGQRDTFMGLAGVGDLVLTCTDDQSRNRRFGLALGRGDQVETALQNIGQVVEGVRAAREVTRLAREHGIEMPISEQVEQLIDGSCDPRRAVAALLAREPRAEGV</sequence>
<dbReference type="Proteomes" id="UP000246569">
    <property type="component" value="Unassembled WGS sequence"/>
</dbReference>
<evidence type="ECO:0000256" key="3">
    <source>
        <dbReference type="ARBA" id="ARBA00022857"/>
    </source>
</evidence>
<protein>
    <recommendedName>
        <fullName evidence="11 13">Glycerol-3-phosphate dehydrogenase [NAD(P)+]</fullName>
        <ecNumber evidence="10 13">1.1.1.94</ecNumber>
    </recommendedName>
    <alternativeName>
        <fullName evidence="13">NAD(P)(+)-dependent glycerol-3-phosphate dehydrogenase</fullName>
    </alternativeName>
    <alternativeName>
        <fullName evidence="12 13">NAD(P)H-dependent dihydroxyacetone-phosphate reductase</fullName>
    </alternativeName>
</protein>
<comment type="catalytic activity">
    <reaction evidence="13">
        <text>sn-glycerol 3-phosphate + NAD(+) = dihydroxyacetone phosphate + NADH + H(+)</text>
        <dbReference type="Rhea" id="RHEA:11092"/>
        <dbReference type="ChEBI" id="CHEBI:15378"/>
        <dbReference type="ChEBI" id="CHEBI:57540"/>
        <dbReference type="ChEBI" id="CHEBI:57597"/>
        <dbReference type="ChEBI" id="CHEBI:57642"/>
        <dbReference type="ChEBI" id="CHEBI:57945"/>
        <dbReference type="EC" id="1.1.1.94"/>
    </reaction>
</comment>
<evidence type="ECO:0000256" key="13">
    <source>
        <dbReference type="HAMAP-Rule" id="MF_00394"/>
    </source>
</evidence>
<feature type="binding site" evidence="15">
    <location>
        <begin position="252"/>
        <end position="253"/>
    </location>
    <ligand>
        <name>substrate</name>
    </ligand>
</feature>
<evidence type="ECO:0000256" key="16">
    <source>
        <dbReference type="PIRSR" id="PIRSR000114-3"/>
    </source>
</evidence>
<feature type="binding site" evidence="16">
    <location>
        <position position="137"/>
    </location>
    <ligand>
        <name>NAD(+)</name>
        <dbReference type="ChEBI" id="CHEBI:57540"/>
    </ligand>
</feature>
<keyword evidence="3 13" id="KW-0521">NADP</keyword>
<keyword evidence="2 13" id="KW-0444">Lipid biosynthesis</keyword>
<dbReference type="PANTHER" id="PTHR11728">
    <property type="entry name" value="GLYCEROL-3-PHOSPHATE DEHYDROGENASE"/>
    <property type="match status" value="1"/>
</dbReference>
<dbReference type="GO" id="GO:0141152">
    <property type="term" value="F:glycerol-3-phosphate dehydrogenase (NAD+) activity"/>
    <property type="evidence" value="ECO:0007669"/>
    <property type="project" value="RHEA"/>
</dbReference>
<organism evidence="20 21">
    <name type="scientific">Plasticicumulans acidivorans</name>
    <dbReference type="NCBI Taxonomy" id="886464"/>
    <lineage>
        <taxon>Bacteria</taxon>
        <taxon>Pseudomonadati</taxon>
        <taxon>Pseudomonadota</taxon>
        <taxon>Gammaproteobacteria</taxon>
        <taxon>Candidatus Competibacteraceae</taxon>
        <taxon>Plasticicumulans</taxon>
    </lineage>
</organism>
<dbReference type="PRINTS" id="PR00077">
    <property type="entry name" value="GPDHDRGNASE"/>
</dbReference>
<feature type="binding site" evidence="15">
    <location>
        <position position="105"/>
    </location>
    <ligand>
        <name>substrate</name>
    </ligand>
</feature>
<keyword evidence="13" id="KW-0547">Nucleotide-binding</keyword>
<dbReference type="EC" id="1.1.1.94" evidence="10 13"/>
<evidence type="ECO:0000313" key="21">
    <source>
        <dbReference type="Proteomes" id="UP000246569"/>
    </source>
</evidence>
<dbReference type="InterPro" id="IPR011128">
    <property type="entry name" value="G3P_DH_NAD-dep_N"/>
</dbReference>
<dbReference type="AlphaFoldDB" id="A0A317MYX9"/>
<dbReference type="GO" id="GO:0051287">
    <property type="term" value="F:NAD binding"/>
    <property type="evidence" value="ECO:0007669"/>
    <property type="project" value="InterPro"/>
</dbReference>
<feature type="binding site" evidence="13">
    <location>
        <position position="31"/>
    </location>
    <ligand>
        <name>NADPH</name>
        <dbReference type="ChEBI" id="CHEBI:57783"/>
    </ligand>
</feature>
<evidence type="ECO:0000256" key="9">
    <source>
        <dbReference type="ARBA" id="ARBA00052716"/>
    </source>
</evidence>
<name>A0A317MYX9_9GAMM</name>
<feature type="binding site" evidence="13">
    <location>
        <position position="252"/>
    </location>
    <ligand>
        <name>NADPH</name>
        <dbReference type="ChEBI" id="CHEBI:57783"/>
    </ligand>
</feature>
<feature type="binding site" evidence="13">
    <location>
        <position position="10"/>
    </location>
    <ligand>
        <name>NADPH</name>
        <dbReference type="ChEBI" id="CHEBI:57783"/>
    </ligand>
</feature>
<comment type="function">
    <text evidence="13">Catalyzes the reduction of the glycolytic intermediate dihydroxyacetone phosphate (DHAP) to sn-glycerol 3-phosphate (G3P), the key precursor for phospholipid synthesis.</text>
</comment>
<feature type="binding site" evidence="13">
    <location>
        <position position="252"/>
    </location>
    <ligand>
        <name>sn-glycerol 3-phosphate</name>
        <dbReference type="ChEBI" id="CHEBI:57597"/>
    </ligand>
</feature>
<feature type="binding site" evidence="13">
    <location>
        <position position="253"/>
    </location>
    <ligand>
        <name>sn-glycerol 3-phosphate</name>
        <dbReference type="ChEBI" id="CHEBI:57597"/>
    </ligand>
</feature>
<dbReference type="Gene3D" id="1.10.1040.10">
    <property type="entry name" value="N-(1-d-carboxylethyl)-l-norvaline Dehydrogenase, domain 2"/>
    <property type="match status" value="1"/>
</dbReference>